<gene>
    <name evidence="1" type="ORF">BerOc1_01950</name>
</gene>
<keyword evidence="2" id="KW-1185">Reference proteome</keyword>
<proteinExistence type="predicted"/>
<dbReference type="EMBL" id="LKAQ01000004">
    <property type="protein sequence ID" value="OIQ50020.1"/>
    <property type="molecule type" value="Genomic_DNA"/>
</dbReference>
<evidence type="ECO:0000313" key="1">
    <source>
        <dbReference type="EMBL" id="OIQ50020.1"/>
    </source>
</evidence>
<dbReference type="Proteomes" id="UP000181901">
    <property type="component" value="Unassembled WGS sequence"/>
</dbReference>
<sequence>MTDKNEKRKNWRMTLPEEWIVRHVGEDGTETEIPLRDHPALAKYATKDEAVKALVHAQRMLGKTPEGFVRVPGDQDSPEDLAAFYAALGRPEKADGYELPDMELPEGFALREDLIGGLREKAFELGLTPRQVAGLYQWFLPLVLDTHHAMQAEAGKLRESELESLRSVHRGDTPSLLDSALRAAEAVGGEELLAALDDTGAGNRAAVIGAFAKIAPLVLESGLRGSARGWGEDLTIERLREMMQDPRYKDPTKREDSFVKKVNQGFELLYPGDYVPGSRI</sequence>
<dbReference type="AlphaFoldDB" id="A0A1J5MW24"/>
<comment type="caution">
    <text evidence="1">The sequence shown here is derived from an EMBL/GenBank/DDBJ whole genome shotgun (WGS) entry which is preliminary data.</text>
</comment>
<organism evidence="1 2">
    <name type="scientific">Pseudodesulfovibrio hydrargyri</name>
    <dbReference type="NCBI Taxonomy" id="2125990"/>
    <lineage>
        <taxon>Bacteria</taxon>
        <taxon>Pseudomonadati</taxon>
        <taxon>Thermodesulfobacteriota</taxon>
        <taxon>Desulfovibrionia</taxon>
        <taxon>Desulfovibrionales</taxon>
        <taxon>Desulfovibrionaceae</taxon>
    </lineage>
</organism>
<protein>
    <submittedName>
        <fullName evidence="1">Uncharacterized protein</fullName>
    </submittedName>
</protein>
<accession>A0A1J5MW24</accession>
<name>A0A1J5MW24_9BACT</name>
<reference evidence="1 2" key="1">
    <citation type="submission" date="2015-09" db="EMBL/GenBank/DDBJ databases">
        <title>Genome of Desulfovibrio dechloracetivorans BerOc1, a mercury methylating strain isolated from highly hydrocarbons and metals contaminated coastal sediments.</title>
        <authorList>
            <person name="Goni Urriza M."/>
            <person name="Gassie C."/>
            <person name="Bouchez O."/>
            <person name="Klopp C."/>
            <person name="Ranchou-Peyruse A."/>
            <person name="Remy G."/>
        </authorList>
    </citation>
    <scope>NUCLEOTIDE SEQUENCE [LARGE SCALE GENOMIC DNA]</scope>
    <source>
        <strain evidence="1 2">BerOc1</strain>
    </source>
</reference>
<dbReference type="OrthoDB" id="5450608at2"/>
<evidence type="ECO:0000313" key="2">
    <source>
        <dbReference type="Proteomes" id="UP000181901"/>
    </source>
</evidence>
<dbReference type="RefSeq" id="WP_071545492.1">
    <property type="nucleotide sequence ID" value="NZ_LKAQ01000004.1"/>
</dbReference>